<evidence type="ECO:0000256" key="1">
    <source>
        <dbReference type="SAM" id="SignalP"/>
    </source>
</evidence>
<keyword evidence="1" id="KW-0732">Signal</keyword>
<dbReference type="InterPro" id="IPR008969">
    <property type="entry name" value="CarboxyPept-like_regulatory"/>
</dbReference>
<reference evidence="2" key="1">
    <citation type="submission" date="2024-07" db="EMBL/GenBank/DDBJ databases">
        <authorList>
            <person name="Biller S.J."/>
        </authorList>
    </citation>
    <scope>NUCLEOTIDE SEQUENCE</scope>
    <source>
        <strain evidence="2">WC2409</strain>
    </source>
</reference>
<dbReference type="EMBL" id="CP165625">
    <property type="protein sequence ID" value="XDU95399.1"/>
    <property type="molecule type" value="Genomic_DNA"/>
</dbReference>
<proteinExistence type="predicted"/>
<feature type="chain" id="PRO_5044249414" description="Carboxypeptidase-like regulatory domain-containing protein" evidence="1">
    <location>
        <begin position="20"/>
        <end position="242"/>
    </location>
</feature>
<feature type="signal peptide" evidence="1">
    <location>
        <begin position="1"/>
        <end position="19"/>
    </location>
</feature>
<evidence type="ECO:0008006" key="3">
    <source>
        <dbReference type="Google" id="ProtNLM"/>
    </source>
</evidence>
<sequence>MKVKLLSTLILFTSQFSFSQTIKGKVVFNNYAVAKVEVINANSKIITVSDPNGEFSIVAKTNDVLVFISKEHQLKKLTINPKLFTNGELIIDLLLKAEELNEVVITNIPSIHLCSDANYEQKKLDEYALEKATSSIKVIGVNTGTIENEANFMRIGGMLFGLLAKEKEPQKKEVPKIKFKDLVNTTCDQNYFLETLKLKPDEIELFLQFCEADPKSKTIAETNNALSVMDFLFTKNIEFKKL</sequence>
<dbReference type="SUPFAM" id="SSF49464">
    <property type="entry name" value="Carboxypeptidase regulatory domain-like"/>
    <property type="match status" value="1"/>
</dbReference>
<evidence type="ECO:0000313" key="2">
    <source>
        <dbReference type="EMBL" id="XDU95399.1"/>
    </source>
</evidence>
<dbReference type="AlphaFoldDB" id="A0AB39W418"/>
<gene>
    <name evidence="2" type="ORF">AB3G34_16115</name>
</gene>
<accession>A0AB39W418</accession>
<name>A0AB39W418_9FLAO</name>
<protein>
    <recommendedName>
        <fullName evidence="3">Carboxypeptidase-like regulatory domain-containing protein</fullName>
    </recommendedName>
</protein>
<organism evidence="2">
    <name type="scientific">Flavobacterium sp. WC2409</name>
    <dbReference type="NCBI Taxonomy" id="3234139"/>
    <lineage>
        <taxon>Bacteria</taxon>
        <taxon>Pseudomonadati</taxon>
        <taxon>Bacteroidota</taxon>
        <taxon>Flavobacteriia</taxon>
        <taxon>Flavobacteriales</taxon>
        <taxon>Flavobacteriaceae</taxon>
        <taxon>Flavobacterium</taxon>
    </lineage>
</organism>
<dbReference type="RefSeq" id="WP_369753016.1">
    <property type="nucleotide sequence ID" value="NZ_CP165625.1"/>
</dbReference>